<dbReference type="RefSeq" id="WP_307466351.1">
    <property type="nucleotide sequence ID" value="NZ_JAURUR010000007.1"/>
</dbReference>
<accession>A0ABT9ME99</accession>
<gene>
    <name evidence="1" type="ORF">QO006_002276</name>
</gene>
<organism evidence="1 2">
    <name type="scientific">Deinococcus enclensis</name>
    <dbReference type="NCBI Taxonomy" id="1049582"/>
    <lineage>
        <taxon>Bacteria</taxon>
        <taxon>Thermotogati</taxon>
        <taxon>Deinococcota</taxon>
        <taxon>Deinococci</taxon>
        <taxon>Deinococcales</taxon>
        <taxon>Deinococcaceae</taxon>
        <taxon>Deinococcus</taxon>
    </lineage>
</organism>
<evidence type="ECO:0000313" key="2">
    <source>
        <dbReference type="Proteomes" id="UP001232163"/>
    </source>
</evidence>
<comment type="caution">
    <text evidence="1">The sequence shown here is derived from an EMBL/GenBank/DDBJ whole genome shotgun (WGS) entry which is preliminary data.</text>
</comment>
<proteinExistence type="predicted"/>
<name>A0ABT9ME99_9DEIO</name>
<dbReference type="EMBL" id="JAURUR010000007">
    <property type="protein sequence ID" value="MDP9764829.1"/>
    <property type="molecule type" value="Genomic_DNA"/>
</dbReference>
<evidence type="ECO:0000313" key="1">
    <source>
        <dbReference type="EMBL" id="MDP9764829.1"/>
    </source>
</evidence>
<evidence type="ECO:0008006" key="3">
    <source>
        <dbReference type="Google" id="ProtNLM"/>
    </source>
</evidence>
<keyword evidence="2" id="KW-1185">Reference proteome</keyword>
<protein>
    <recommendedName>
        <fullName evidence="3">Tfp pilus assembly protein PilX</fullName>
    </recommendedName>
</protein>
<reference evidence="1 2" key="1">
    <citation type="submission" date="2023-07" db="EMBL/GenBank/DDBJ databases">
        <title>Genomic Encyclopedia of Type Strains, Phase IV (KMG-IV): sequencing the most valuable type-strain genomes for metagenomic binning, comparative biology and taxonomic classification.</title>
        <authorList>
            <person name="Goeker M."/>
        </authorList>
    </citation>
    <scope>NUCLEOTIDE SEQUENCE [LARGE SCALE GENOMIC DNA]</scope>
    <source>
        <strain evidence="1 2">NIO-1023</strain>
    </source>
</reference>
<sequence>MTLLLLAGLLVTTMKLGVSSRQTTSDQARTLAAQYAAESSLAAARSRLRDIQTLMAAQSIDLAKTLNLSTNTMQDWAQKWCQVGPSGWTPTSEFTSADPDKPNYPFAEQCVFTPAPSGTLPASQFDVLAELISDSAYSILPVAERPSGPANANARKVWWKQTLMDPFTQTSDGGRKRSDYQLRPLRAVALTSKIYRFYVGVVSMETGGKKNNSERVLRGRNTVLTSWYFQLDASLDDLFFTNHHRMKSNSWQFNAPPDVNFVNQTFDGSIHTNEKFLFINGATAQFKGQVTSAGCRNLPLEGLPPSGNCDPIPGVRIGNTTHTINNFPANPSTSDRAAANASLQQIIDTATDVSFAPASEALPTPVDFTAAYRALPQNASDQQAAAQSGGLVLNNGAVGVNLFAGNAAGQPLTSYNTTTKRWAEPSPTYQYIQVYIVNSAGQTVVDPQRRYRVDKDGALQKFNPSSNSWVNNGSFNGVIYGQSLNNVTGPARIGAQNGNNLANVPPALASFSKVTLVAQGDVRIHTDLTMSDTPCTNAEYREETCQKLGYNTPRNVLGIYSQSGDVVLSTSTPSNLNIHAALAASSGEIKAQNHDSRPVQGNVNLIGSMLQNWYGAFGTVNGLQSKSGYGRNFSFDRRLGEGHTPPAWFSAANWAPSDAVTNLDSVRLDDLLWAQVAKP</sequence>
<dbReference type="Proteomes" id="UP001232163">
    <property type="component" value="Unassembled WGS sequence"/>
</dbReference>